<name>A0AC61L6S8_9EURY</name>
<dbReference type="Proteomes" id="UP000248329">
    <property type="component" value="Unassembled WGS sequence"/>
</dbReference>
<gene>
    <name evidence="1" type="ORF">C4B59_00315</name>
</gene>
<proteinExistence type="predicted"/>
<evidence type="ECO:0000313" key="1">
    <source>
        <dbReference type="EMBL" id="PXF62096.1"/>
    </source>
</evidence>
<organism evidence="1 2">
    <name type="scientific">Candidatus Methanogaster sp</name>
    <dbReference type="NCBI Taxonomy" id="3386292"/>
    <lineage>
        <taxon>Archaea</taxon>
        <taxon>Methanobacteriati</taxon>
        <taxon>Methanobacteriota</taxon>
        <taxon>Stenosarchaea group</taxon>
        <taxon>Methanomicrobia</taxon>
        <taxon>Methanosarcinales</taxon>
        <taxon>ANME-2 cluster</taxon>
        <taxon>Candidatus Methanogasteraceae</taxon>
        <taxon>Candidatus Methanogaster</taxon>
    </lineage>
</organism>
<comment type="caution">
    <text evidence="1">The sequence shown here is derived from an EMBL/GenBank/DDBJ whole genome shotgun (WGS) entry which is preliminary data.</text>
</comment>
<dbReference type="EMBL" id="PQXF01000001">
    <property type="protein sequence ID" value="PXF62096.1"/>
    <property type="molecule type" value="Genomic_DNA"/>
</dbReference>
<sequence>MLKRIIDVRVEYPPSAIFWSHPRLMGLFVAVYRLVAPLSSIWLTLVPVAVGAVNMASCC</sequence>
<accession>A0AC61L6S8</accession>
<evidence type="ECO:0000313" key="2">
    <source>
        <dbReference type="Proteomes" id="UP000248329"/>
    </source>
</evidence>
<reference evidence="1" key="1">
    <citation type="submission" date="2018-01" db="EMBL/GenBank/DDBJ databases">
        <authorList>
            <person name="Krukenberg V."/>
        </authorList>
    </citation>
    <scope>NUCLEOTIDE SEQUENCE</scope>
    <source>
        <strain evidence="1">E20ANME2</strain>
    </source>
</reference>
<protein>
    <submittedName>
        <fullName evidence="1">Uncharacterized protein</fullName>
    </submittedName>
</protein>